<sequence length="164" mass="18150">MTNSKISQLINQLKQEINWIDELINLLSEEKKALAERQFTTLETIASQKETVSNQLEGSANKRIQLLELPAYGNDTKLALQAFLKPCSIEEANEVNQLNNQLAEKIAECRELNSINGQVISSNINNRQELISILTGQDSSNAINIYTATGDVKTSTASSCHEEA</sequence>
<feature type="coiled-coil region" evidence="4">
    <location>
        <begin position="88"/>
        <end position="115"/>
    </location>
</feature>
<comment type="caution">
    <text evidence="5">The sequence shown here is derived from an EMBL/GenBank/DDBJ whole genome shotgun (WGS) entry which is preliminary data.</text>
</comment>
<evidence type="ECO:0000256" key="3">
    <source>
        <dbReference type="ARBA" id="ARBA00022795"/>
    </source>
</evidence>
<dbReference type="PATRIC" id="fig|45070.6.peg.1134"/>
<organism evidence="5 6">
    <name type="scientific">Legionella nautarum</name>
    <dbReference type="NCBI Taxonomy" id="45070"/>
    <lineage>
        <taxon>Bacteria</taxon>
        <taxon>Pseudomonadati</taxon>
        <taxon>Pseudomonadota</taxon>
        <taxon>Gammaproteobacteria</taxon>
        <taxon>Legionellales</taxon>
        <taxon>Legionellaceae</taxon>
        <taxon>Legionella</taxon>
    </lineage>
</organism>
<dbReference type="RefSeq" id="WP_065240247.1">
    <property type="nucleotide sequence ID" value="NZ_CAAAIF010000001.1"/>
</dbReference>
<evidence type="ECO:0000313" key="6">
    <source>
        <dbReference type="Proteomes" id="UP000054725"/>
    </source>
</evidence>
<dbReference type="EMBL" id="LNYO01000013">
    <property type="protein sequence ID" value="KTD36088.1"/>
    <property type="molecule type" value="Genomic_DNA"/>
</dbReference>
<keyword evidence="4" id="KW-0175">Coiled coil</keyword>
<evidence type="ECO:0000313" key="5">
    <source>
        <dbReference type="EMBL" id="KTD36088.1"/>
    </source>
</evidence>
<reference evidence="5 6" key="1">
    <citation type="submission" date="2015-11" db="EMBL/GenBank/DDBJ databases">
        <title>Genomic analysis of 38 Legionella species identifies large and diverse effector repertoires.</title>
        <authorList>
            <person name="Burstein D."/>
            <person name="Amaro F."/>
            <person name="Zusman T."/>
            <person name="Lifshitz Z."/>
            <person name="Cohen O."/>
            <person name="Gilbert J.A."/>
            <person name="Pupko T."/>
            <person name="Shuman H.A."/>
            <person name="Segal G."/>
        </authorList>
    </citation>
    <scope>NUCLEOTIDE SEQUENCE [LARGE SCALE GENOMIC DNA]</scope>
    <source>
        <strain evidence="5 6">ATCC 49506</strain>
    </source>
</reference>
<comment type="similarity">
    <text evidence="2">Belongs to the FlgN family.</text>
</comment>
<comment type="function">
    <text evidence="1">Required for the efficient initiation of filament assembly.</text>
</comment>
<proteinExistence type="inferred from homology"/>
<name>A0A0W0WUV3_9GAMM</name>
<dbReference type="GO" id="GO:0044780">
    <property type="term" value="P:bacterial-type flagellum assembly"/>
    <property type="evidence" value="ECO:0007669"/>
    <property type="project" value="InterPro"/>
</dbReference>
<keyword evidence="5" id="KW-0282">Flagellum</keyword>
<dbReference type="STRING" id="45070.Lnau_1072"/>
<gene>
    <name evidence="5" type="ORF">Lnau_1072</name>
</gene>
<dbReference type="Proteomes" id="UP000054725">
    <property type="component" value="Unassembled WGS sequence"/>
</dbReference>
<evidence type="ECO:0000256" key="1">
    <source>
        <dbReference type="ARBA" id="ARBA00002397"/>
    </source>
</evidence>
<keyword evidence="5" id="KW-0969">Cilium</keyword>
<dbReference type="AlphaFoldDB" id="A0A0W0WUV3"/>
<dbReference type="Gene3D" id="1.20.58.300">
    <property type="entry name" value="FlgN-like"/>
    <property type="match status" value="1"/>
</dbReference>
<keyword evidence="6" id="KW-1185">Reference proteome</keyword>
<evidence type="ECO:0000256" key="4">
    <source>
        <dbReference type="SAM" id="Coils"/>
    </source>
</evidence>
<dbReference type="InterPro" id="IPR036679">
    <property type="entry name" value="FlgN-like_sf"/>
</dbReference>
<dbReference type="Pfam" id="PF05130">
    <property type="entry name" value="FlgN"/>
    <property type="match status" value="1"/>
</dbReference>
<keyword evidence="3" id="KW-1005">Bacterial flagellum biogenesis</keyword>
<protein>
    <submittedName>
        <fullName evidence="5">Flagellar biosynthesis/type III secretory pathway chaperone</fullName>
    </submittedName>
</protein>
<accession>A0A0W0WUV3</accession>
<dbReference type="OrthoDB" id="5653052at2"/>
<dbReference type="SUPFAM" id="SSF140566">
    <property type="entry name" value="FlgN-like"/>
    <property type="match status" value="1"/>
</dbReference>
<dbReference type="InterPro" id="IPR007809">
    <property type="entry name" value="FlgN-like"/>
</dbReference>
<evidence type="ECO:0000256" key="2">
    <source>
        <dbReference type="ARBA" id="ARBA00007703"/>
    </source>
</evidence>
<keyword evidence="5" id="KW-0966">Cell projection</keyword>